<evidence type="ECO:0000256" key="3">
    <source>
        <dbReference type="ARBA" id="ARBA00022840"/>
    </source>
</evidence>
<dbReference type="AlphaFoldDB" id="A0A0R3VSW0"/>
<dbReference type="InterPro" id="IPR013126">
    <property type="entry name" value="Hsp_70_fam"/>
</dbReference>
<keyword evidence="3" id="KW-0067">ATP-binding</keyword>
<dbReference type="EMBL" id="UYRS01000032">
    <property type="protein sequence ID" value="VDK20594.1"/>
    <property type="molecule type" value="Genomic_DNA"/>
</dbReference>
<name>A0A0R3VSW0_TAEAS</name>
<dbReference type="Gene3D" id="3.30.420.40">
    <property type="match status" value="1"/>
</dbReference>
<dbReference type="GO" id="GO:0140662">
    <property type="term" value="F:ATP-dependent protein folding chaperone"/>
    <property type="evidence" value="ECO:0007669"/>
    <property type="project" value="InterPro"/>
</dbReference>
<dbReference type="SUPFAM" id="SSF53067">
    <property type="entry name" value="Actin-like ATPase domain"/>
    <property type="match status" value="1"/>
</dbReference>
<keyword evidence="2" id="KW-0547">Nucleotide-binding</keyword>
<reference evidence="4 5" key="2">
    <citation type="submission" date="2018-11" db="EMBL/GenBank/DDBJ databases">
        <authorList>
            <consortium name="Pathogen Informatics"/>
        </authorList>
    </citation>
    <scope>NUCLEOTIDE SEQUENCE [LARGE SCALE GENOMIC DNA]</scope>
</reference>
<dbReference type="GO" id="GO:0005524">
    <property type="term" value="F:ATP binding"/>
    <property type="evidence" value="ECO:0007669"/>
    <property type="project" value="UniProtKB-KW"/>
</dbReference>
<evidence type="ECO:0000313" key="4">
    <source>
        <dbReference type="EMBL" id="VDK20594.1"/>
    </source>
</evidence>
<dbReference type="Pfam" id="PF00012">
    <property type="entry name" value="HSP70"/>
    <property type="match status" value="1"/>
</dbReference>
<gene>
    <name evidence="4" type="ORF">TASK_LOCUS285</name>
</gene>
<evidence type="ECO:0000256" key="2">
    <source>
        <dbReference type="ARBA" id="ARBA00022741"/>
    </source>
</evidence>
<comment type="similarity">
    <text evidence="1">Belongs to the heat shock protein 70 family.</text>
</comment>
<evidence type="ECO:0000313" key="5">
    <source>
        <dbReference type="Proteomes" id="UP000282613"/>
    </source>
</evidence>
<dbReference type="STRING" id="60517.A0A0R3VSW0"/>
<dbReference type="InterPro" id="IPR043129">
    <property type="entry name" value="ATPase_NBD"/>
</dbReference>
<accession>A0A0R3VSW0</accession>
<dbReference type="OrthoDB" id="6259187at2759"/>
<dbReference type="WBParaSite" id="TASK_0000028401-mRNA-1">
    <property type="protein sequence ID" value="TASK_0000028401-mRNA-1"/>
    <property type="gene ID" value="TASK_0000028401"/>
</dbReference>
<sequence length="162" mass="18233">MPSSVAFKDHGRLIGEITVNQGDMHPSNTIFSVNHLIWHRFDDVTVQSDIKRWPFKFINSKKALKIEAQYCGATKYHTAEKISSMVLSMMKETAEAYLDKKVTDAVIAVPAYFNGNQRRATVEAGKLAGSNVLRLINELTAAAIVYSMGKRLDKRRNVLIFD</sequence>
<dbReference type="Proteomes" id="UP000282613">
    <property type="component" value="Unassembled WGS sequence"/>
</dbReference>
<organism evidence="6">
    <name type="scientific">Taenia asiatica</name>
    <name type="common">Asian tapeworm</name>
    <dbReference type="NCBI Taxonomy" id="60517"/>
    <lineage>
        <taxon>Eukaryota</taxon>
        <taxon>Metazoa</taxon>
        <taxon>Spiralia</taxon>
        <taxon>Lophotrochozoa</taxon>
        <taxon>Platyhelminthes</taxon>
        <taxon>Cestoda</taxon>
        <taxon>Eucestoda</taxon>
        <taxon>Cyclophyllidea</taxon>
        <taxon>Taeniidae</taxon>
        <taxon>Taenia</taxon>
    </lineage>
</organism>
<reference evidence="6" key="1">
    <citation type="submission" date="2017-02" db="UniProtKB">
        <authorList>
            <consortium name="WormBaseParasite"/>
        </authorList>
    </citation>
    <scope>IDENTIFICATION</scope>
</reference>
<dbReference type="FunFam" id="3.30.30.30:FF:000001">
    <property type="entry name" value="heat shock 70 kDa protein-like"/>
    <property type="match status" value="1"/>
</dbReference>
<dbReference type="PANTHER" id="PTHR19375">
    <property type="entry name" value="HEAT SHOCK PROTEIN 70KDA"/>
    <property type="match status" value="1"/>
</dbReference>
<evidence type="ECO:0000313" key="6">
    <source>
        <dbReference type="WBParaSite" id="TASK_0000028401-mRNA-1"/>
    </source>
</evidence>
<evidence type="ECO:0000256" key="1">
    <source>
        <dbReference type="ARBA" id="ARBA00007381"/>
    </source>
</evidence>
<keyword evidence="5" id="KW-1185">Reference proteome</keyword>
<proteinExistence type="inferred from homology"/>
<protein>
    <submittedName>
        <fullName evidence="6">Heat shock protein 70 family</fullName>
    </submittedName>
</protein>